<dbReference type="AlphaFoldDB" id="A0A919BRD0"/>
<proteinExistence type="predicted"/>
<dbReference type="EMBL" id="BNBE01000002">
    <property type="protein sequence ID" value="GHG07429.1"/>
    <property type="molecule type" value="Genomic_DNA"/>
</dbReference>
<keyword evidence="3" id="KW-1185">Reference proteome</keyword>
<protein>
    <submittedName>
        <fullName evidence="2">Uncharacterized protein</fullName>
    </submittedName>
</protein>
<dbReference type="Proteomes" id="UP000632849">
    <property type="component" value="Unassembled WGS sequence"/>
</dbReference>
<name>A0A919BRD0_STRFL</name>
<reference evidence="2" key="1">
    <citation type="journal article" date="2014" name="Int. J. Syst. Evol. Microbiol.">
        <title>Complete genome sequence of Corynebacterium casei LMG S-19264T (=DSM 44701T), isolated from a smear-ripened cheese.</title>
        <authorList>
            <consortium name="US DOE Joint Genome Institute (JGI-PGF)"/>
            <person name="Walter F."/>
            <person name="Albersmeier A."/>
            <person name="Kalinowski J."/>
            <person name="Ruckert C."/>
        </authorList>
    </citation>
    <scope>NUCLEOTIDE SEQUENCE</scope>
    <source>
        <strain evidence="2">JCM 4122</strain>
    </source>
</reference>
<sequence>MWWTQKALVTVSSPGSGPKAPSRTACWSSGTDCGGAEGMAVSFSGVDGRRGRKGVREAGQAVGAAGQPRESGPAGGTTAANAVPVPFGRGRAVHGEAGEHQPVGSVRFRGHGARAARHEPEDAA</sequence>
<evidence type="ECO:0000313" key="3">
    <source>
        <dbReference type="Proteomes" id="UP000632849"/>
    </source>
</evidence>
<feature type="region of interest" description="Disordered" evidence="1">
    <location>
        <begin position="43"/>
        <end position="124"/>
    </location>
</feature>
<gene>
    <name evidence="2" type="ORF">GCM10017667_43710</name>
</gene>
<feature type="region of interest" description="Disordered" evidence="1">
    <location>
        <begin position="1"/>
        <end position="27"/>
    </location>
</feature>
<comment type="caution">
    <text evidence="2">The sequence shown here is derived from an EMBL/GenBank/DDBJ whole genome shotgun (WGS) entry which is preliminary data.</text>
</comment>
<reference evidence="2" key="2">
    <citation type="submission" date="2020-09" db="EMBL/GenBank/DDBJ databases">
        <authorList>
            <person name="Sun Q."/>
            <person name="Ohkuma M."/>
        </authorList>
    </citation>
    <scope>NUCLEOTIDE SEQUENCE</scope>
    <source>
        <strain evidence="2">JCM 4122</strain>
    </source>
</reference>
<evidence type="ECO:0000256" key="1">
    <source>
        <dbReference type="SAM" id="MobiDB-lite"/>
    </source>
</evidence>
<accession>A0A919BRD0</accession>
<evidence type="ECO:0000313" key="2">
    <source>
        <dbReference type="EMBL" id="GHG07429.1"/>
    </source>
</evidence>
<organism evidence="2 3">
    <name type="scientific">Streptomyces filamentosus</name>
    <name type="common">Streptomyces roseosporus</name>
    <dbReference type="NCBI Taxonomy" id="67294"/>
    <lineage>
        <taxon>Bacteria</taxon>
        <taxon>Bacillati</taxon>
        <taxon>Actinomycetota</taxon>
        <taxon>Actinomycetes</taxon>
        <taxon>Kitasatosporales</taxon>
        <taxon>Streptomycetaceae</taxon>
        <taxon>Streptomyces</taxon>
    </lineage>
</organism>